<name>A0A381QQ06_9ZZZZ</name>
<dbReference type="EMBL" id="UINC01001394">
    <property type="protein sequence ID" value="SUZ79643.1"/>
    <property type="molecule type" value="Genomic_DNA"/>
</dbReference>
<organism evidence="1">
    <name type="scientific">marine metagenome</name>
    <dbReference type="NCBI Taxonomy" id="408172"/>
    <lineage>
        <taxon>unclassified sequences</taxon>
        <taxon>metagenomes</taxon>
        <taxon>ecological metagenomes</taxon>
    </lineage>
</organism>
<accession>A0A381QQ06</accession>
<proteinExistence type="predicted"/>
<reference evidence="1" key="1">
    <citation type="submission" date="2018-05" db="EMBL/GenBank/DDBJ databases">
        <authorList>
            <person name="Lanie J.A."/>
            <person name="Ng W.-L."/>
            <person name="Kazmierczak K.M."/>
            <person name="Andrzejewski T.M."/>
            <person name="Davidsen T.M."/>
            <person name="Wayne K.J."/>
            <person name="Tettelin H."/>
            <person name="Glass J.I."/>
            <person name="Rusch D."/>
            <person name="Podicherti R."/>
            <person name="Tsui H.-C.T."/>
            <person name="Winkler M.E."/>
        </authorList>
    </citation>
    <scope>NUCLEOTIDE SEQUENCE</scope>
</reference>
<evidence type="ECO:0000313" key="1">
    <source>
        <dbReference type="EMBL" id="SUZ79643.1"/>
    </source>
</evidence>
<gene>
    <name evidence="1" type="ORF">METZ01_LOCUS32497</name>
</gene>
<protein>
    <submittedName>
        <fullName evidence="1">Uncharacterized protein</fullName>
    </submittedName>
</protein>
<dbReference type="AlphaFoldDB" id="A0A381QQ06"/>
<sequence>MINFLAQGLIYYYLVLARAGRTNLTNSTNYILLPGHASLTATAWNSAPDVRFFSTNNLIPSANCAIVCCNLNIVHTNKVRKGRTTRYESESKYTEQNVFHRFLNQLYIFFMPAFSLAHSITILPAR</sequence>